<keyword evidence="2" id="KW-1185">Reference proteome</keyword>
<dbReference type="AlphaFoldDB" id="H1YCV2"/>
<reference evidence="1" key="1">
    <citation type="submission" date="2011-09" db="EMBL/GenBank/DDBJ databases">
        <title>The permanent draft genome of Mucilaginibacter paludis DSM 18603.</title>
        <authorList>
            <consortium name="US DOE Joint Genome Institute (JGI-PGF)"/>
            <person name="Lucas S."/>
            <person name="Han J."/>
            <person name="Lapidus A."/>
            <person name="Bruce D."/>
            <person name="Goodwin L."/>
            <person name="Pitluck S."/>
            <person name="Peters L."/>
            <person name="Kyrpides N."/>
            <person name="Mavromatis K."/>
            <person name="Ivanova N."/>
            <person name="Mikhailova N."/>
            <person name="Held B."/>
            <person name="Detter J.C."/>
            <person name="Tapia R."/>
            <person name="Han C."/>
            <person name="Land M."/>
            <person name="Hauser L."/>
            <person name="Markowitz V."/>
            <person name="Cheng J.-F."/>
            <person name="Hugenholtz P."/>
            <person name="Woyke T."/>
            <person name="Wu D."/>
            <person name="Tindall B."/>
            <person name="Brambilla E."/>
            <person name="Klenk H.-P."/>
            <person name="Eisen J.A."/>
        </authorList>
    </citation>
    <scope>NUCLEOTIDE SEQUENCE [LARGE SCALE GENOMIC DNA]</scope>
    <source>
        <strain evidence="1">DSM 18603</strain>
    </source>
</reference>
<dbReference type="InterPro" id="IPR027417">
    <property type="entry name" value="P-loop_NTPase"/>
</dbReference>
<sequence>MLTIELIETKLKIMNPDGFHRLCDAYLFFEGEDEFDSIAPVGQVEGKQKARKGTPDTRIRRTDGSYIFIQYTTQEDYPKTALLYKKLEEDLNNCFNPRKTKVSLTHLELVILCFNSNIGNAEEQKLRDIAWAKGKRLQLINLSTLAHKIVKDYPFLAKEHLGIEIESFQLLPIKKFIEEYERGGIATPLSNTFLYREKEMAGIENSILANLITVISGKAGVGKTKLVVENLKAFTKTHRNFQAFCIRNKDQPLLMDLRRHLSGKKKKYLIFIDDANKSIAQLRDVLMFYQENQADFRLILTVRDYVLKDIEPFIKGYRNAIINVKNFDSQQIKAIVKAKPFSIRHPLFLERIREVARGNPRLAIMTAIAAKDRTLEELNNVAEIYKLYFERITGDNPLLASEYYLRVLGVLAFFRSIDKDDQRVSGKILPAFGLNENDFWTKLYELERNEIVDVFTDRSSARFSDQILEGYLFFRVFFVDKLLDYSVILENFYPDYAGRVKYTAIDANNTFGFEDFGNLIRPYIYQKYQHIIDSGCNAKDFLGIFWYHLQDETLLYIKQQITALPDAENFVLENRIATARFNEKVFGVAGDITPNKDAKDDLLELLSPFTYNLTNDFDLAVQLTFDLLKKKPLLVERVAREVKSSFNFSVKDGIYHYYREERFANLLIEKTKTNKPVFFYLFLKLVPHFLKTRFDTSFSEGRNINISYIEPSASEKYLQIRSLFWKRFNETYGLFPLLSIFSFKAILDSFGPDFQKEVRTSDWAFIEAIFNQHFSFDRFPDVYAINEFINRGARMGLDKKLYSEIKNKAQTPDYKSFLVLDYNQLRNKERFPREDQQFHDWHNWFLEEKKKDILKTFNHKNIEGYKDTFNFINTCMELQLWDFYNVSNAAQILFNAAVEKGISIGEFLVYLIHLPKFNQIFSFDRLFNYLRDLAPHSIPGLASILNSENYPNKFHVLLAYYNSLDDRYINKNRSQAYLNLLEDFEGRFYLYFSNVASYLKIDRLFLIKALKVLIANAESGKSDYILNDDFFENHEDDVRDTGLMEKAYLQMLKKEDHYDLDGRELMVILKRRSSFFLKVLDQLSDERSIHRSDEKKIAKVWELSDAFKIIEKATNFLASHQRYYYHAEELLAELFENTITVPNYRENRRKFLKAYIAANAENINRMKAVFKVIGGKVQEDYDELLTVFLESNKSFVQFEKIRWDERTMRLLSGDAISGEIDERAWQRVKAVLEKMQPSGDYLEHRVFVGKQIAYCQRSTIRERKHNFLRDDY</sequence>
<dbReference type="STRING" id="714943.Mucpa_0947"/>
<proteinExistence type="predicted"/>
<dbReference type="SUPFAM" id="SSF52540">
    <property type="entry name" value="P-loop containing nucleoside triphosphate hydrolases"/>
    <property type="match status" value="1"/>
</dbReference>
<dbReference type="EMBL" id="CM001403">
    <property type="protein sequence ID" value="EHQ25123.1"/>
    <property type="molecule type" value="Genomic_DNA"/>
</dbReference>
<organism evidence="1 2">
    <name type="scientific">Mucilaginibacter paludis DSM 18603</name>
    <dbReference type="NCBI Taxonomy" id="714943"/>
    <lineage>
        <taxon>Bacteria</taxon>
        <taxon>Pseudomonadati</taxon>
        <taxon>Bacteroidota</taxon>
        <taxon>Sphingobacteriia</taxon>
        <taxon>Sphingobacteriales</taxon>
        <taxon>Sphingobacteriaceae</taxon>
        <taxon>Mucilaginibacter</taxon>
    </lineage>
</organism>
<dbReference type="OrthoDB" id="9816071at2"/>
<accession>H1YCV2</accession>
<name>H1YCV2_9SPHI</name>
<gene>
    <name evidence="1" type="ORF">Mucpa_0947</name>
</gene>
<evidence type="ECO:0000313" key="1">
    <source>
        <dbReference type="EMBL" id="EHQ25123.1"/>
    </source>
</evidence>
<protein>
    <submittedName>
        <fullName evidence="1">Uncharacterized protein</fullName>
    </submittedName>
</protein>
<dbReference type="RefSeq" id="WP_008504764.1">
    <property type="nucleotide sequence ID" value="NZ_CM001403.1"/>
</dbReference>
<evidence type="ECO:0000313" key="2">
    <source>
        <dbReference type="Proteomes" id="UP000002774"/>
    </source>
</evidence>
<dbReference type="Proteomes" id="UP000002774">
    <property type="component" value="Chromosome"/>
</dbReference>
<dbReference type="eggNOG" id="COG1474">
    <property type="taxonomic scope" value="Bacteria"/>
</dbReference>
<dbReference type="HOGENOM" id="CLU_007117_0_0_10"/>